<evidence type="ECO:0000256" key="1">
    <source>
        <dbReference type="ARBA" id="ARBA00005595"/>
    </source>
</evidence>
<evidence type="ECO:0000313" key="3">
    <source>
        <dbReference type="EMBL" id="CAE2206056.1"/>
    </source>
</evidence>
<dbReference type="EMBL" id="HBKP01004593">
    <property type="protein sequence ID" value="CAE2206056.1"/>
    <property type="molecule type" value="Transcribed_RNA"/>
</dbReference>
<dbReference type="AlphaFoldDB" id="A0A7S4M847"/>
<organism evidence="3">
    <name type="scientific">Vannella robusta</name>
    <dbReference type="NCBI Taxonomy" id="1487602"/>
    <lineage>
        <taxon>Eukaryota</taxon>
        <taxon>Amoebozoa</taxon>
        <taxon>Discosea</taxon>
        <taxon>Flabellinia</taxon>
        <taxon>Vannellidae</taxon>
        <taxon>Vannella</taxon>
    </lineage>
</organism>
<dbReference type="Pfam" id="PF04502">
    <property type="entry name" value="Saf4_Yju2"/>
    <property type="match status" value="1"/>
</dbReference>
<dbReference type="PANTHER" id="PTHR12111">
    <property type="entry name" value="SPLICING FACTOR YJU2"/>
    <property type="match status" value="1"/>
</dbReference>
<dbReference type="InterPro" id="IPR007590">
    <property type="entry name" value="Saf4/Yju2"/>
</dbReference>
<sequence>MSDRKAVNKYYPPEWEPKHGSINKFRGQHPLRERAKKISQGILVVRFEMPYNVWCMSCDAHIGKGVRYNAEKKQAGNYFSTKIWSFRMKCHLCSAWMEIHTDPENRDYKMVSGVKKKTETYEDPDAIALPGVGEKEIITDPLARLEHKAQDRNAAERKKPDLLRLLELNQTKRDDFALSQTMRKANRTKKKEERALFEESKSKGLNVITLLPSNEDDLAEAQKVSFQQSADRTERIRMNKRTSKALPVISSQTLSRTKQRKQSTLLALAKAKKAKMDVSLLRTSPNTKQKKKPCLFPLAAKRQT</sequence>
<evidence type="ECO:0008006" key="4">
    <source>
        <dbReference type="Google" id="ProtNLM"/>
    </source>
</evidence>
<dbReference type="GO" id="GO:0005684">
    <property type="term" value="C:U2-type spliceosomal complex"/>
    <property type="evidence" value="ECO:0007669"/>
    <property type="project" value="TreeGrafter"/>
</dbReference>
<evidence type="ECO:0000256" key="2">
    <source>
        <dbReference type="SAM" id="MobiDB-lite"/>
    </source>
</evidence>
<comment type="similarity">
    <text evidence="1">Belongs to the CWC16 family.</text>
</comment>
<protein>
    <recommendedName>
        <fullName evidence="4">Coiled-coil domain-containing protein 130</fullName>
    </recommendedName>
</protein>
<name>A0A7S4M847_9EUKA</name>
<dbReference type="PANTHER" id="PTHR12111:SF2">
    <property type="entry name" value="SPLICING FACTOR YJU2B-RELATED"/>
    <property type="match status" value="1"/>
</dbReference>
<feature type="region of interest" description="Disordered" evidence="2">
    <location>
        <begin position="281"/>
        <end position="304"/>
    </location>
</feature>
<reference evidence="3" key="1">
    <citation type="submission" date="2021-01" db="EMBL/GenBank/DDBJ databases">
        <authorList>
            <person name="Corre E."/>
            <person name="Pelletier E."/>
            <person name="Niang G."/>
            <person name="Scheremetjew M."/>
            <person name="Finn R."/>
            <person name="Kale V."/>
            <person name="Holt S."/>
            <person name="Cochrane G."/>
            <person name="Meng A."/>
            <person name="Brown T."/>
            <person name="Cohen L."/>
        </authorList>
    </citation>
    <scope>NUCLEOTIDE SEQUENCE</scope>
    <source>
        <strain evidence="3">DIVA3 518/3/11/1/6</strain>
    </source>
</reference>
<accession>A0A7S4M847</accession>
<dbReference type="GO" id="GO:0000398">
    <property type="term" value="P:mRNA splicing, via spliceosome"/>
    <property type="evidence" value="ECO:0007669"/>
    <property type="project" value="InterPro"/>
</dbReference>
<gene>
    <name evidence="3" type="ORF">VSP0166_LOCUS3312</name>
</gene>
<proteinExistence type="inferred from homology"/>
<dbReference type="GO" id="GO:0071014">
    <property type="term" value="C:post-mRNA release spliceosomal complex"/>
    <property type="evidence" value="ECO:0007669"/>
    <property type="project" value="TreeGrafter"/>
</dbReference>